<reference evidence="2 3" key="1">
    <citation type="submission" date="2020-07" db="EMBL/GenBank/DDBJ databases">
        <title>Halieaceae bacterium, F7430, whole genome shotgun sequencing project.</title>
        <authorList>
            <person name="Jiang S."/>
            <person name="Liu Z.W."/>
            <person name="Du Z.J."/>
        </authorList>
    </citation>
    <scope>NUCLEOTIDE SEQUENCE [LARGE SCALE GENOMIC DNA]</scope>
    <source>
        <strain evidence="2 3">F7430</strain>
    </source>
</reference>
<dbReference type="InterPro" id="IPR043504">
    <property type="entry name" value="Peptidase_S1_PA_chymotrypsin"/>
</dbReference>
<dbReference type="SUPFAM" id="SSF50494">
    <property type="entry name" value="Trypsin-like serine proteases"/>
    <property type="match status" value="1"/>
</dbReference>
<dbReference type="PANTHER" id="PTHR43019">
    <property type="entry name" value="SERINE ENDOPROTEASE DEGS"/>
    <property type="match status" value="1"/>
</dbReference>
<name>A0A7W2YJ34_9GAMM</name>
<protein>
    <submittedName>
        <fullName evidence="2">Trypsin-like peptidase domain-containing protein</fullName>
    </submittedName>
</protein>
<dbReference type="EMBL" id="JACFXU010000013">
    <property type="protein sequence ID" value="MBA6412730.1"/>
    <property type="molecule type" value="Genomic_DNA"/>
</dbReference>
<organism evidence="2 3">
    <name type="scientific">Sediminihaliea albiluteola</name>
    <dbReference type="NCBI Taxonomy" id="2758564"/>
    <lineage>
        <taxon>Bacteria</taxon>
        <taxon>Pseudomonadati</taxon>
        <taxon>Pseudomonadota</taxon>
        <taxon>Gammaproteobacteria</taxon>
        <taxon>Cellvibrionales</taxon>
        <taxon>Halieaceae</taxon>
        <taxon>Sediminihaliea</taxon>
    </lineage>
</organism>
<dbReference type="Proteomes" id="UP000539350">
    <property type="component" value="Unassembled WGS sequence"/>
</dbReference>
<comment type="caution">
    <text evidence="2">The sequence shown here is derived from an EMBL/GenBank/DDBJ whole genome shotgun (WGS) entry which is preliminary data.</text>
</comment>
<keyword evidence="1" id="KW-0732">Signal</keyword>
<proteinExistence type="predicted"/>
<dbReference type="RefSeq" id="WP_182170321.1">
    <property type="nucleotide sequence ID" value="NZ_JACFXU010000013.1"/>
</dbReference>
<evidence type="ECO:0000313" key="2">
    <source>
        <dbReference type="EMBL" id="MBA6412730.1"/>
    </source>
</evidence>
<dbReference type="Pfam" id="PF13365">
    <property type="entry name" value="Trypsin_2"/>
    <property type="match status" value="1"/>
</dbReference>
<evidence type="ECO:0000256" key="1">
    <source>
        <dbReference type="SAM" id="SignalP"/>
    </source>
</evidence>
<feature type="chain" id="PRO_5030785007" evidence="1">
    <location>
        <begin position="22"/>
        <end position="254"/>
    </location>
</feature>
<evidence type="ECO:0000313" key="3">
    <source>
        <dbReference type="Proteomes" id="UP000539350"/>
    </source>
</evidence>
<dbReference type="Gene3D" id="2.40.10.10">
    <property type="entry name" value="Trypsin-like serine proteases"/>
    <property type="match status" value="2"/>
</dbReference>
<dbReference type="PANTHER" id="PTHR43019:SF23">
    <property type="entry name" value="PROTEASE DO-LIKE 5, CHLOROPLASTIC"/>
    <property type="match status" value="1"/>
</dbReference>
<accession>A0A7W2YJ34</accession>
<sequence>MRVIVLLSILLGAAVPSSLQAQEIDELVARVASSVVGIGALTKSLPQRGSQGPVRFFGSGFVLEGGGRVASSWHVVDNELGPTETLVVFAGQGQEVRAYAAQLAQVDRSHDLAILELVGAGNLHGLSLADGALLAPGRSVAFTGFPTGILGGIYPVTHRGMVSAIVPAARPVRSAENLSAMQLRARKSGYMTYQLDAEVLPGQSGSPVYDIEKGKVVAVVQGSLSASSPLSDSKLPSRISFAVPVRYLNALLEP</sequence>
<dbReference type="InterPro" id="IPR009003">
    <property type="entry name" value="Peptidase_S1_PA"/>
</dbReference>
<keyword evidence="3" id="KW-1185">Reference proteome</keyword>
<dbReference type="AlphaFoldDB" id="A0A7W2YJ34"/>
<gene>
    <name evidence="2" type="ORF">H2508_06340</name>
</gene>
<feature type="signal peptide" evidence="1">
    <location>
        <begin position="1"/>
        <end position="21"/>
    </location>
</feature>